<keyword evidence="2" id="KW-1185">Reference proteome</keyword>
<evidence type="ECO:0000313" key="1">
    <source>
        <dbReference type="EMBL" id="KAF8792847.1"/>
    </source>
</evidence>
<dbReference type="AlphaFoldDB" id="A0A8T0FNV0"/>
<protein>
    <submittedName>
        <fullName evidence="1">Uncharacterized protein</fullName>
    </submittedName>
</protein>
<accession>A0A8T0FNV0</accession>
<sequence length="146" mass="16720">MATKEVLSQLKRKRKSIRRNITRFSIDINNLIDDISNEDMEYTLNRLTSALKEMKIIDDEMHVLLTDVEYESDIAQIEIYTDDAQRSIFKARKITQNKLSSTINASNNPNRGIDNANLATNLAINSQSIQTAHVAQTYTVFAENPW</sequence>
<evidence type="ECO:0000313" key="2">
    <source>
        <dbReference type="Proteomes" id="UP000807504"/>
    </source>
</evidence>
<dbReference type="Proteomes" id="UP000807504">
    <property type="component" value="Unassembled WGS sequence"/>
</dbReference>
<proteinExistence type="predicted"/>
<name>A0A8T0FNV0_ARGBR</name>
<comment type="caution">
    <text evidence="1">The sequence shown here is derived from an EMBL/GenBank/DDBJ whole genome shotgun (WGS) entry which is preliminary data.</text>
</comment>
<reference evidence="1" key="2">
    <citation type="submission" date="2020-06" db="EMBL/GenBank/DDBJ databases">
        <authorList>
            <person name="Sheffer M."/>
        </authorList>
    </citation>
    <scope>NUCLEOTIDE SEQUENCE</scope>
</reference>
<gene>
    <name evidence="1" type="ORF">HNY73_004396</name>
</gene>
<organism evidence="1 2">
    <name type="scientific">Argiope bruennichi</name>
    <name type="common">Wasp spider</name>
    <name type="synonym">Aranea bruennichi</name>
    <dbReference type="NCBI Taxonomy" id="94029"/>
    <lineage>
        <taxon>Eukaryota</taxon>
        <taxon>Metazoa</taxon>
        <taxon>Ecdysozoa</taxon>
        <taxon>Arthropoda</taxon>
        <taxon>Chelicerata</taxon>
        <taxon>Arachnida</taxon>
        <taxon>Araneae</taxon>
        <taxon>Araneomorphae</taxon>
        <taxon>Entelegynae</taxon>
        <taxon>Araneoidea</taxon>
        <taxon>Araneidae</taxon>
        <taxon>Argiope</taxon>
    </lineage>
</organism>
<reference evidence="1" key="1">
    <citation type="journal article" date="2020" name="bioRxiv">
        <title>Chromosome-level reference genome of the European wasp spider Argiope bruennichi: a resource for studies on range expansion and evolutionary adaptation.</title>
        <authorList>
            <person name="Sheffer M.M."/>
            <person name="Hoppe A."/>
            <person name="Krehenwinkel H."/>
            <person name="Uhl G."/>
            <person name="Kuss A.W."/>
            <person name="Jensen L."/>
            <person name="Jensen C."/>
            <person name="Gillespie R.G."/>
            <person name="Hoff K.J."/>
            <person name="Prost S."/>
        </authorList>
    </citation>
    <scope>NUCLEOTIDE SEQUENCE</scope>
</reference>
<dbReference type="EMBL" id="JABXBU010000003">
    <property type="protein sequence ID" value="KAF8792847.1"/>
    <property type="molecule type" value="Genomic_DNA"/>
</dbReference>